<dbReference type="Proteomes" id="UP000547674">
    <property type="component" value="Unassembled WGS sequence"/>
</dbReference>
<name>A0A7Y2H3V0_UNCEI</name>
<evidence type="ECO:0000259" key="2">
    <source>
        <dbReference type="SMART" id="SM00822"/>
    </source>
</evidence>
<comment type="similarity">
    <text evidence="1">Belongs to the short-chain dehydrogenases/reductases (SDR) family.</text>
</comment>
<proteinExistence type="inferred from homology"/>
<protein>
    <submittedName>
        <fullName evidence="3">3-oxoacyl-ACP reductase FabG</fullName>
    </submittedName>
</protein>
<dbReference type="InterPro" id="IPR002347">
    <property type="entry name" value="SDR_fam"/>
</dbReference>
<evidence type="ECO:0000313" key="4">
    <source>
        <dbReference type="Proteomes" id="UP000547674"/>
    </source>
</evidence>
<dbReference type="GO" id="GO:0032787">
    <property type="term" value="P:monocarboxylic acid metabolic process"/>
    <property type="evidence" value="ECO:0007669"/>
    <property type="project" value="UniProtKB-ARBA"/>
</dbReference>
<gene>
    <name evidence="3" type="ORF">HKN21_15270</name>
</gene>
<dbReference type="AlphaFoldDB" id="A0A7Y2H3V0"/>
<dbReference type="Pfam" id="PF13561">
    <property type="entry name" value="adh_short_C2"/>
    <property type="match status" value="1"/>
</dbReference>
<dbReference type="CDD" id="cd05233">
    <property type="entry name" value="SDR_c"/>
    <property type="match status" value="1"/>
</dbReference>
<dbReference type="InterPro" id="IPR036291">
    <property type="entry name" value="NAD(P)-bd_dom_sf"/>
</dbReference>
<reference evidence="3 4" key="1">
    <citation type="submission" date="2020-03" db="EMBL/GenBank/DDBJ databases">
        <title>Metabolic flexibility allows generalist bacteria to become dominant in a frequently disturbed ecosystem.</title>
        <authorList>
            <person name="Chen Y.-J."/>
            <person name="Leung P.M."/>
            <person name="Bay S.K."/>
            <person name="Hugenholtz P."/>
            <person name="Kessler A.J."/>
            <person name="Shelley G."/>
            <person name="Waite D.W."/>
            <person name="Cook P.L."/>
            <person name="Greening C."/>
        </authorList>
    </citation>
    <scope>NUCLEOTIDE SEQUENCE [LARGE SCALE GENOMIC DNA]</scope>
    <source>
        <strain evidence="3">SS_bin_28</strain>
    </source>
</reference>
<dbReference type="PRINTS" id="PR00081">
    <property type="entry name" value="GDHRDH"/>
</dbReference>
<dbReference type="InterPro" id="IPR057326">
    <property type="entry name" value="KR_dom"/>
</dbReference>
<comment type="caution">
    <text evidence="3">The sequence shown here is derived from an EMBL/GenBank/DDBJ whole genome shotgun (WGS) entry which is preliminary data.</text>
</comment>
<dbReference type="EMBL" id="JABDJR010000618">
    <property type="protein sequence ID" value="NNF08123.1"/>
    <property type="molecule type" value="Genomic_DNA"/>
</dbReference>
<dbReference type="PANTHER" id="PTHR42879">
    <property type="entry name" value="3-OXOACYL-(ACYL-CARRIER-PROTEIN) REDUCTASE"/>
    <property type="match status" value="1"/>
</dbReference>
<dbReference type="NCBIfam" id="NF009466">
    <property type="entry name" value="PRK12826.1-2"/>
    <property type="match status" value="1"/>
</dbReference>
<accession>A0A7Y2H3V0</accession>
<evidence type="ECO:0000313" key="3">
    <source>
        <dbReference type="EMBL" id="NNF08123.1"/>
    </source>
</evidence>
<sequence length="254" mass="26852">MAYTIDLSERVALVTGGSRGIGAAVAKMLAEARAAVVIGCTSESKTAIGLRNRLRGMGVPAELVAGDLSKPETARAYIDFVREQFGQLDILVNNAGVWKGDPIDELRPELLTEVMNVNLMSVFDLCRDAVPLLRASSQARIVNISSTASLMGEPSYSPYAASKAGLDGLTRSLAVELGPFGITVNSVAPGWTETDMTTEELKTEAGKALVESIPLKKVATPEDVANAVLFCASNMAGHISGVTIPVEGAYRIRR</sequence>
<dbReference type="Gene3D" id="3.40.50.720">
    <property type="entry name" value="NAD(P)-binding Rossmann-like Domain"/>
    <property type="match status" value="1"/>
</dbReference>
<dbReference type="PRINTS" id="PR00080">
    <property type="entry name" value="SDRFAMILY"/>
</dbReference>
<dbReference type="InterPro" id="IPR050259">
    <property type="entry name" value="SDR"/>
</dbReference>
<dbReference type="PANTHER" id="PTHR42879:SF2">
    <property type="entry name" value="3-OXOACYL-[ACYL-CARRIER-PROTEIN] REDUCTASE FABG"/>
    <property type="match status" value="1"/>
</dbReference>
<dbReference type="SUPFAM" id="SSF51735">
    <property type="entry name" value="NAD(P)-binding Rossmann-fold domains"/>
    <property type="match status" value="1"/>
</dbReference>
<organism evidence="3 4">
    <name type="scientific">Eiseniibacteriota bacterium</name>
    <dbReference type="NCBI Taxonomy" id="2212470"/>
    <lineage>
        <taxon>Bacteria</taxon>
        <taxon>Candidatus Eiseniibacteriota</taxon>
    </lineage>
</organism>
<dbReference type="InterPro" id="IPR020904">
    <property type="entry name" value="Sc_DH/Rdtase_CS"/>
</dbReference>
<dbReference type="FunFam" id="3.40.50.720:FF:000084">
    <property type="entry name" value="Short-chain dehydrogenase reductase"/>
    <property type="match status" value="1"/>
</dbReference>
<dbReference type="PROSITE" id="PS00061">
    <property type="entry name" value="ADH_SHORT"/>
    <property type="match status" value="1"/>
</dbReference>
<dbReference type="SMART" id="SM00822">
    <property type="entry name" value="PKS_KR"/>
    <property type="match status" value="1"/>
</dbReference>
<feature type="domain" description="Ketoreductase" evidence="2">
    <location>
        <begin position="10"/>
        <end position="194"/>
    </location>
</feature>
<evidence type="ECO:0000256" key="1">
    <source>
        <dbReference type="ARBA" id="ARBA00006484"/>
    </source>
</evidence>